<organism evidence="6 7">
    <name type="scientific">Thalassospira alkalitolerans</name>
    <dbReference type="NCBI Taxonomy" id="1293890"/>
    <lineage>
        <taxon>Bacteria</taxon>
        <taxon>Pseudomonadati</taxon>
        <taxon>Pseudomonadota</taxon>
        <taxon>Alphaproteobacteria</taxon>
        <taxon>Rhodospirillales</taxon>
        <taxon>Thalassospiraceae</taxon>
        <taxon>Thalassospira</taxon>
    </lineage>
</organism>
<keyword evidence="7" id="KW-1185">Reference proteome</keyword>
<evidence type="ECO:0000256" key="2">
    <source>
        <dbReference type="ARBA" id="ARBA00022729"/>
    </source>
</evidence>
<keyword evidence="3" id="KW-0029">Amino-acid transport</keyword>
<keyword evidence="3" id="KW-0813">Transport</keyword>
<dbReference type="STRING" id="1293890.TALK_03685"/>
<dbReference type="GO" id="GO:0006865">
    <property type="term" value="P:amino acid transport"/>
    <property type="evidence" value="ECO:0007669"/>
    <property type="project" value="UniProtKB-KW"/>
</dbReference>
<dbReference type="Proteomes" id="UP000193396">
    <property type="component" value="Unassembled WGS sequence"/>
</dbReference>
<sequence length="415" mass="45176">MRKLFTSTVFVLSVLGASAVPAAADTIKIGYVDPLSGGAASIGQIGLNQMNFIADAVNKKGGINGEQIEVIGYDNQINPQTSLVQVQKAIDEGVRIIVQGNGSSVGAAIEGFVEKYNRRNPDAHIVYLNYAAIDPAMTNESCSYWHFSFDANTNVKMEALTNFIKQREEIKKVYLIDQDYSFGHAVAESAVSMLKEKRPDIEIVGNEFHPLVKITDFSPYIAKIKASGADTVITGNWGQDFSLLIKAAGQSGLDVNWYTYYAGAAGGPTAIKQANMDGRVFQINEGISNLGYAPAENTAREYGAVYKDAPVLFPRIFNAMTMLFMAIEAAGSQDPAVFIPKLESMDYASFSAGGESFMRKDDHQLFQPLYISAFGPLANDQSFDEEHTGWGWTKVGEISAKDTVIPTTCEMKRPS</sequence>
<evidence type="ECO:0000259" key="5">
    <source>
        <dbReference type="Pfam" id="PF13458"/>
    </source>
</evidence>
<name>A0A1Y2LEF4_9PROT</name>
<dbReference type="InterPro" id="IPR051010">
    <property type="entry name" value="BCAA_transport"/>
</dbReference>
<evidence type="ECO:0000313" key="6">
    <source>
        <dbReference type="EMBL" id="OSQ49468.1"/>
    </source>
</evidence>
<evidence type="ECO:0000256" key="1">
    <source>
        <dbReference type="ARBA" id="ARBA00010062"/>
    </source>
</evidence>
<feature type="signal peptide" evidence="4">
    <location>
        <begin position="1"/>
        <end position="22"/>
    </location>
</feature>
<reference evidence="6 7" key="1">
    <citation type="submission" date="2014-03" db="EMBL/GenBank/DDBJ databases">
        <title>The draft genome sequence of Thalassospira alkalitolerans JCM 18968.</title>
        <authorList>
            <person name="Lai Q."/>
            <person name="Shao Z."/>
        </authorList>
    </citation>
    <scope>NUCLEOTIDE SEQUENCE [LARGE SCALE GENOMIC DNA]</scope>
    <source>
        <strain evidence="6 7">JCM 18968</strain>
    </source>
</reference>
<keyword evidence="2 4" id="KW-0732">Signal</keyword>
<evidence type="ECO:0000313" key="7">
    <source>
        <dbReference type="Proteomes" id="UP000193396"/>
    </source>
</evidence>
<dbReference type="Pfam" id="PF13458">
    <property type="entry name" value="Peripla_BP_6"/>
    <property type="match status" value="1"/>
</dbReference>
<comment type="caution">
    <text evidence="6">The sequence shown here is derived from an EMBL/GenBank/DDBJ whole genome shotgun (WGS) entry which is preliminary data.</text>
</comment>
<feature type="chain" id="PRO_5013277102" evidence="4">
    <location>
        <begin position="23"/>
        <end position="415"/>
    </location>
</feature>
<dbReference type="PANTHER" id="PTHR30483">
    <property type="entry name" value="LEUCINE-SPECIFIC-BINDING PROTEIN"/>
    <property type="match status" value="1"/>
</dbReference>
<dbReference type="SUPFAM" id="SSF53822">
    <property type="entry name" value="Periplasmic binding protein-like I"/>
    <property type="match status" value="1"/>
</dbReference>
<dbReference type="RefSeq" id="WP_085616001.1">
    <property type="nucleotide sequence ID" value="NZ_JBLXAE010000013.1"/>
</dbReference>
<dbReference type="InterPro" id="IPR028082">
    <property type="entry name" value="Peripla_BP_I"/>
</dbReference>
<dbReference type="Gene3D" id="3.40.50.2300">
    <property type="match status" value="2"/>
</dbReference>
<proteinExistence type="inferred from homology"/>
<accession>A0A1Y2LEF4</accession>
<evidence type="ECO:0000256" key="4">
    <source>
        <dbReference type="SAM" id="SignalP"/>
    </source>
</evidence>
<dbReference type="AlphaFoldDB" id="A0A1Y2LEF4"/>
<evidence type="ECO:0000256" key="3">
    <source>
        <dbReference type="ARBA" id="ARBA00022970"/>
    </source>
</evidence>
<gene>
    <name evidence="6" type="ORF">TALK_03685</name>
</gene>
<feature type="domain" description="Leucine-binding protein" evidence="5">
    <location>
        <begin position="26"/>
        <end position="371"/>
    </location>
</feature>
<dbReference type="PANTHER" id="PTHR30483:SF6">
    <property type="entry name" value="PERIPLASMIC BINDING PROTEIN OF ABC TRANSPORTER FOR NATURAL AMINO ACIDS"/>
    <property type="match status" value="1"/>
</dbReference>
<protein>
    <submittedName>
        <fullName evidence="6">Branched-chain amino acid ABC transporter substrate-binding protein</fullName>
    </submittedName>
</protein>
<comment type="similarity">
    <text evidence="1">Belongs to the leucine-binding protein family.</text>
</comment>
<dbReference type="InterPro" id="IPR028081">
    <property type="entry name" value="Leu-bd"/>
</dbReference>
<dbReference type="OrthoDB" id="9768099at2"/>
<dbReference type="EMBL" id="JFKB01000002">
    <property type="protein sequence ID" value="OSQ49468.1"/>
    <property type="molecule type" value="Genomic_DNA"/>
</dbReference>
<dbReference type="CDD" id="cd06329">
    <property type="entry name" value="PBP1_SBP-like"/>
    <property type="match status" value="1"/>
</dbReference>